<gene>
    <name evidence="1" type="primary">yhjK</name>
    <name evidence="1" type="ORF">g.35174</name>
</gene>
<proteinExistence type="predicted"/>
<sequence length="123" mass="13301">QFRKQSRAERLKPSPLRAIRRPLLGSLPISVAVSRCLPFVARRGIYSLAPALFPSSVVGGDDGPAALSRATLLQPWDGCYKKNRRSTLLHLLLLRGSYCIAGFAAKGSNVDRKGNVAPSSVSR</sequence>
<protein>
    <submittedName>
        <fullName evidence="1">Protein YhjK</fullName>
    </submittedName>
</protein>
<accession>A0A1D1YHE8</accession>
<reference evidence="1" key="1">
    <citation type="submission" date="2015-07" db="EMBL/GenBank/DDBJ databases">
        <title>Transcriptome Assembly of Anthurium amnicola.</title>
        <authorList>
            <person name="Suzuki J."/>
        </authorList>
    </citation>
    <scope>NUCLEOTIDE SEQUENCE</scope>
</reference>
<dbReference type="AlphaFoldDB" id="A0A1D1YHE8"/>
<dbReference type="EMBL" id="GDJX01013863">
    <property type="protein sequence ID" value="JAT54073.1"/>
    <property type="molecule type" value="Transcribed_RNA"/>
</dbReference>
<name>A0A1D1YHE8_9ARAE</name>
<organism evidence="1">
    <name type="scientific">Anthurium amnicola</name>
    <dbReference type="NCBI Taxonomy" id="1678845"/>
    <lineage>
        <taxon>Eukaryota</taxon>
        <taxon>Viridiplantae</taxon>
        <taxon>Streptophyta</taxon>
        <taxon>Embryophyta</taxon>
        <taxon>Tracheophyta</taxon>
        <taxon>Spermatophyta</taxon>
        <taxon>Magnoliopsida</taxon>
        <taxon>Liliopsida</taxon>
        <taxon>Araceae</taxon>
        <taxon>Pothoideae</taxon>
        <taxon>Potheae</taxon>
        <taxon>Anthurium</taxon>
    </lineage>
</organism>
<feature type="non-terminal residue" evidence="1">
    <location>
        <position position="1"/>
    </location>
</feature>
<evidence type="ECO:0000313" key="1">
    <source>
        <dbReference type="EMBL" id="JAT54073.1"/>
    </source>
</evidence>